<feature type="compositionally biased region" description="Basic and acidic residues" evidence="1">
    <location>
        <begin position="109"/>
        <end position="123"/>
    </location>
</feature>
<evidence type="ECO:0000256" key="1">
    <source>
        <dbReference type="SAM" id="MobiDB-lite"/>
    </source>
</evidence>
<organism evidence="2 3">
    <name type="scientific">Phytophthora palmivora</name>
    <dbReference type="NCBI Taxonomy" id="4796"/>
    <lineage>
        <taxon>Eukaryota</taxon>
        <taxon>Sar</taxon>
        <taxon>Stramenopiles</taxon>
        <taxon>Oomycota</taxon>
        <taxon>Peronosporomycetes</taxon>
        <taxon>Peronosporales</taxon>
        <taxon>Peronosporaceae</taxon>
        <taxon>Phytophthora</taxon>
    </lineage>
</organism>
<proteinExistence type="predicted"/>
<dbReference type="GO" id="GO:0071203">
    <property type="term" value="C:WASH complex"/>
    <property type="evidence" value="ECO:0007669"/>
    <property type="project" value="InterPro"/>
</dbReference>
<reference evidence="2 3" key="1">
    <citation type="journal article" date="2017" name="Genome Biol. Evol.">
        <title>Phytophthora megakarya and P. palmivora, closely related causal agents of cacao black pod rot, underwent increases in genome sizes and gene numbers by different mechanisms.</title>
        <authorList>
            <person name="Ali S.S."/>
            <person name="Shao J."/>
            <person name="Lary D.J."/>
            <person name="Kronmiller B."/>
            <person name="Shen D."/>
            <person name="Strem M.D."/>
            <person name="Amoako-Attah I."/>
            <person name="Akrofi A.Y."/>
            <person name="Begoude B.A."/>
            <person name="Ten Hoopen G.M."/>
            <person name="Coulibaly K."/>
            <person name="Kebe B.I."/>
            <person name="Melnick R.L."/>
            <person name="Guiltinan M.J."/>
            <person name="Tyler B.M."/>
            <person name="Meinhardt L.W."/>
            <person name="Bailey B.A."/>
        </authorList>
    </citation>
    <scope>NUCLEOTIDE SEQUENCE [LARGE SCALE GENOMIC DNA]</scope>
    <source>
        <strain evidence="3">sbr112.9</strain>
    </source>
</reference>
<accession>A0A2P4XSF3</accession>
<dbReference type="InterPro" id="IPR019309">
    <property type="entry name" value="WASHC3"/>
</dbReference>
<dbReference type="Proteomes" id="UP000237271">
    <property type="component" value="Unassembled WGS sequence"/>
</dbReference>
<feature type="compositionally biased region" description="Acidic residues" evidence="1">
    <location>
        <begin position="38"/>
        <end position="48"/>
    </location>
</feature>
<keyword evidence="3" id="KW-1185">Reference proteome</keyword>
<protein>
    <submittedName>
        <fullName evidence="2">Uncharacterized protein</fullName>
    </submittedName>
</protein>
<evidence type="ECO:0000313" key="2">
    <source>
        <dbReference type="EMBL" id="POM68484.1"/>
    </source>
</evidence>
<gene>
    <name evidence="2" type="ORF">PHPALM_15355</name>
</gene>
<feature type="region of interest" description="Disordered" evidence="1">
    <location>
        <begin position="138"/>
        <end position="176"/>
    </location>
</feature>
<comment type="caution">
    <text evidence="2">The sequence shown here is derived from an EMBL/GenBank/DDBJ whole genome shotgun (WGS) entry which is preliminary data.</text>
</comment>
<feature type="non-terminal residue" evidence="2">
    <location>
        <position position="176"/>
    </location>
</feature>
<evidence type="ECO:0000313" key="3">
    <source>
        <dbReference type="Proteomes" id="UP000237271"/>
    </source>
</evidence>
<name>A0A2P4XSF3_9STRA</name>
<dbReference type="AlphaFoldDB" id="A0A2P4XSF3"/>
<feature type="region of interest" description="Disordered" evidence="1">
    <location>
        <begin position="38"/>
        <end position="123"/>
    </location>
</feature>
<dbReference type="Pfam" id="PF10152">
    <property type="entry name" value="CCDC53"/>
    <property type="match status" value="1"/>
</dbReference>
<feature type="compositionally biased region" description="Basic and acidic residues" evidence="1">
    <location>
        <begin position="74"/>
        <end position="83"/>
    </location>
</feature>
<dbReference type="EMBL" id="NCKW01008186">
    <property type="protein sequence ID" value="POM68484.1"/>
    <property type="molecule type" value="Genomic_DNA"/>
</dbReference>
<sequence length="176" mass="19563">MFLAQIRMAAAEKVECQAGILRLIGGDSLKPTRQWVNDELEEPPEEPEVRDGTSLINPVGTEEGDSVDTPQSPKAEDPLERYRKMLKVGVPRPTVEKRMHNDGFNPTELDGHAHGGATHVEHDTDALDVAVATTRRRRWHWSEVPDANRAPPPPNGSIWTEVSEENAHQRISAPSQ</sequence>